<dbReference type="Proteomes" id="UP000214365">
    <property type="component" value="Unassembled WGS sequence"/>
</dbReference>
<keyword evidence="1" id="KW-0677">Repeat</keyword>
<reference evidence="6 7" key="1">
    <citation type="submission" date="2015-06" db="EMBL/GenBank/DDBJ databases">
        <title>Talaromyces atroroseus IBT 11181 draft genome.</title>
        <authorList>
            <person name="Rasmussen K.B."/>
            <person name="Rasmussen S."/>
            <person name="Petersen B."/>
            <person name="Sicheritz-Ponten T."/>
            <person name="Mortensen U.H."/>
            <person name="Thrane U."/>
        </authorList>
    </citation>
    <scope>NUCLEOTIDE SEQUENCE [LARGE SCALE GENOMIC DNA]</scope>
    <source>
        <strain evidence="6 7">IBT 11181</strain>
    </source>
</reference>
<comment type="caution">
    <text evidence="6">The sequence shown here is derived from an EMBL/GenBank/DDBJ whole genome shotgun (WGS) entry which is preliminary data.</text>
</comment>
<evidence type="ECO:0000313" key="7">
    <source>
        <dbReference type="Proteomes" id="UP000214365"/>
    </source>
</evidence>
<evidence type="ECO:0000256" key="2">
    <source>
        <dbReference type="ARBA" id="ARBA00023043"/>
    </source>
</evidence>
<feature type="region of interest" description="Disordered" evidence="4">
    <location>
        <begin position="168"/>
        <end position="196"/>
    </location>
</feature>
<name>A0A225B3V5_TALAT</name>
<dbReference type="STRING" id="1441469.A0A225B3V5"/>
<protein>
    <recommendedName>
        <fullName evidence="5">BZIP domain-containing protein</fullName>
    </recommendedName>
</protein>
<feature type="compositionally biased region" description="Basic and acidic residues" evidence="4">
    <location>
        <begin position="48"/>
        <end position="58"/>
    </location>
</feature>
<dbReference type="PANTHER" id="PTHR24171:SF10">
    <property type="entry name" value="ANKYRIN REPEAT DOMAIN-CONTAINING PROTEIN 29-LIKE"/>
    <property type="match status" value="1"/>
</dbReference>
<sequence length="331" mass="36700">MASRQGPPLTYNRTIESRSVDTPPVACLDSLVPTPPVTRQCSVPLGDTPHKERRREQNRIAQRKYRRKIADQIRQTEQFAQQVHQALRRNPSALSRCSECSHCHSLESLYNGFTELPRSESDVHNTTQAVGVLPPVPQEDLYDNDLSLDNIDFESTFLEHNTLDMTRPESNKAARAATLPIRPPRQPDRAQTNNDAPATPLWQLQDVSSSLLQEIVETDTNNPESANARTQIPEGLSQMEAAVHMAAREGHSAIVAILLRSGSYVDSRDNEGRTPLHHCAENGHVETMKMLLDSGADPNATDCEGTSVLLAAVKAGKDRVVEILVKVLRDQ</sequence>
<gene>
    <name evidence="6" type="ORF">UA08_03509</name>
</gene>
<dbReference type="InterPro" id="IPR002110">
    <property type="entry name" value="Ankyrin_rpt"/>
</dbReference>
<feature type="repeat" description="ANK" evidence="3">
    <location>
        <begin position="271"/>
        <end position="303"/>
    </location>
</feature>
<feature type="region of interest" description="Disordered" evidence="4">
    <location>
        <begin position="1"/>
        <end position="20"/>
    </location>
</feature>
<keyword evidence="7" id="KW-1185">Reference proteome</keyword>
<dbReference type="Gene3D" id="1.25.40.20">
    <property type="entry name" value="Ankyrin repeat-containing domain"/>
    <property type="match status" value="1"/>
</dbReference>
<dbReference type="PROSITE" id="PS50088">
    <property type="entry name" value="ANK_REPEAT"/>
    <property type="match status" value="2"/>
</dbReference>
<feature type="domain" description="BZIP" evidence="5">
    <location>
        <begin position="53"/>
        <end position="68"/>
    </location>
</feature>
<feature type="repeat" description="ANK" evidence="3">
    <location>
        <begin position="238"/>
        <end position="270"/>
    </location>
</feature>
<keyword evidence="2 3" id="KW-0040">ANK repeat</keyword>
<dbReference type="PROSITE" id="PS50297">
    <property type="entry name" value="ANK_REP_REGION"/>
    <property type="match status" value="2"/>
</dbReference>
<dbReference type="GO" id="GO:0003700">
    <property type="term" value="F:DNA-binding transcription factor activity"/>
    <property type="evidence" value="ECO:0007669"/>
    <property type="project" value="InterPro"/>
</dbReference>
<feature type="region of interest" description="Disordered" evidence="4">
    <location>
        <begin position="38"/>
        <end position="58"/>
    </location>
</feature>
<dbReference type="GeneID" id="31003264"/>
<dbReference type="SUPFAM" id="SSF48403">
    <property type="entry name" value="Ankyrin repeat"/>
    <property type="match status" value="1"/>
</dbReference>
<organism evidence="6 7">
    <name type="scientific">Talaromyces atroroseus</name>
    <dbReference type="NCBI Taxonomy" id="1441469"/>
    <lineage>
        <taxon>Eukaryota</taxon>
        <taxon>Fungi</taxon>
        <taxon>Dikarya</taxon>
        <taxon>Ascomycota</taxon>
        <taxon>Pezizomycotina</taxon>
        <taxon>Eurotiomycetes</taxon>
        <taxon>Eurotiomycetidae</taxon>
        <taxon>Eurotiales</taxon>
        <taxon>Trichocomaceae</taxon>
        <taxon>Talaromyces</taxon>
        <taxon>Talaromyces sect. Trachyspermi</taxon>
    </lineage>
</organism>
<evidence type="ECO:0000256" key="4">
    <source>
        <dbReference type="SAM" id="MobiDB-lite"/>
    </source>
</evidence>
<dbReference type="AlphaFoldDB" id="A0A225B3V5"/>
<dbReference type="InterPro" id="IPR004827">
    <property type="entry name" value="bZIP"/>
</dbReference>
<dbReference type="PROSITE" id="PS00036">
    <property type="entry name" value="BZIP_BASIC"/>
    <property type="match status" value="1"/>
</dbReference>
<dbReference type="CDD" id="cd14688">
    <property type="entry name" value="bZIP_YAP"/>
    <property type="match status" value="1"/>
</dbReference>
<dbReference type="RefSeq" id="XP_020121646.1">
    <property type="nucleotide sequence ID" value="XM_020265817.1"/>
</dbReference>
<evidence type="ECO:0000256" key="3">
    <source>
        <dbReference type="PROSITE-ProRule" id="PRU00023"/>
    </source>
</evidence>
<dbReference type="InterPro" id="IPR036770">
    <property type="entry name" value="Ankyrin_rpt-contain_sf"/>
</dbReference>
<dbReference type="Pfam" id="PF12796">
    <property type="entry name" value="Ank_2"/>
    <property type="match status" value="1"/>
</dbReference>
<dbReference type="EMBL" id="LFMY01000004">
    <property type="protein sequence ID" value="OKL61525.1"/>
    <property type="molecule type" value="Genomic_DNA"/>
</dbReference>
<dbReference type="OrthoDB" id="4807664at2759"/>
<evidence type="ECO:0000259" key="5">
    <source>
        <dbReference type="PROSITE" id="PS00036"/>
    </source>
</evidence>
<dbReference type="PANTHER" id="PTHR24171">
    <property type="entry name" value="ANKYRIN REPEAT DOMAIN-CONTAINING PROTEIN 39-RELATED"/>
    <property type="match status" value="1"/>
</dbReference>
<evidence type="ECO:0000313" key="6">
    <source>
        <dbReference type="EMBL" id="OKL61525.1"/>
    </source>
</evidence>
<proteinExistence type="predicted"/>
<evidence type="ECO:0000256" key="1">
    <source>
        <dbReference type="ARBA" id="ARBA00022737"/>
    </source>
</evidence>
<accession>A0A225B3V5</accession>
<dbReference type="Gene3D" id="1.20.5.170">
    <property type="match status" value="1"/>
</dbReference>
<dbReference type="SMART" id="SM00248">
    <property type="entry name" value="ANK"/>
    <property type="match status" value="2"/>
</dbReference>